<feature type="transmembrane region" description="Helical" evidence="1">
    <location>
        <begin position="5"/>
        <end position="22"/>
    </location>
</feature>
<protein>
    <submittedName>
        <fullName evidence="2">Uncharacterized protein</fullName>
    </submittedName>
</protein>
<keyword evidence="1" id="KW-0472">Membrane</keyword>
<reference evidence="2 3" key="1">
    <citation type="submission" date="2014-04" db="EMBL/GenBank/DDBJ databases">
        <authorList>
            <person name="Hornung B.V."/>
        </authorList>
    </citation>
    <scope>NUCLEOTIDE SEQUENCE [LARGE SCALE GENOMIC DNA]</scope>
    <source>
        <strain evidence="2 3">CRIB</strain>
    </source>
</reference>
<dbReference type="RefSeq" id="WP_180701908.1">
    <property type="nucleotide sequence ID" value="NZ_LN555523.1"/>
</dbReference>
<keyword evidence="1" id="KW-0812">Transmembrane</keyword>
<evidence type="ECO:0000256" key="1">
    <source>
        <dbReference type="SAM" id="Phobius"/>
    </source>
</evidence>
<feature type="transmembrane region" description="Helical" evidence="1">
    <location>
        <begin position="170"/>
        <end position="189"/>
    </location>
</feature>
<dbReference type="AlphaFoldDB" id="A0A1V1I2A8"/>
<feature type="transmembrane region" description="Helical" evidence="1">
    <location>
        <begin position="140"/>
        <end position="164"/>
    </location>
</feature>
<evidence type="ECO:0000313" key="3">
    <source>
        <dbReference type="Proteomes" id="UP000245622"/>
    </source>
</evidence>
<proteinExistence type="predicted"/>
<evidence type="ECO:0000313" key="2">
    <source>
        <dbReference type="EMBL" id="CED94381.1"/>
    </source>
</evidence>
<feature type="transmembrane region" description="Helical" evidence="1">
    <location>
        <begin position="52"/>
        <end position="70"/>
    </location>
</feature>
<organism evidence="2 3">
    <name type="scientific">Romboutsia ilealis</name>
    <dbReference type="NCBI Taxonomy" id="1115758"/>
    <lineage>
        <taxon>Bacteria</taxon>
        <taxon>Bacillati</taxon>
        <taxon>Bacillota</taxon>
        <taxon>Clostridia</taxon>
        <taxon>Peptostreptococcales</taxon>
        <taxon>Peptostreptococcaceae</taxon>
        <taxon>Romboutsia</taxon>
    </lineage>
</organism>
<name>A0A1V1I2A8_9FIRM</name>
<dbReference type="GeneID" id="82205805"/>
<feature type="transmembrane region" description="Helical" evidence="1">
    <location>
        <begin position="82"/>
        <end position="101"/>
    </location>
</feature>
<sequence length="229" mass="27240">MKNKLLYDSIVYIISPVILFSFANYNIIRYLLLALVFILSIYTIITKKKESRISVSGIIFSTTYILMFLFRRKVQLGFDMYIYDTCLMIVLTLIIVLPLILNKNIFRQIYIDIRRCNNENNLRVFNNIKKFNLTYDFRNLSLLFTMHLVILIFIRVFSIYIFGFESYEKNYMIQVALNIVFILGEMYMVSKLMSKLKTNTTTKKEIVETKKSFINGIVIDIEQYKNMNK</sequence>
<dbReference type="KEGG" id="ril:CRIB_1774"/>
<keyword evidence="3" id="KW-1185">Reference proteome</keyword>
<accession>A0A1V1I2A8</accession>
<keyword evidence="1" id="KW-1133">Transmembrane helix</keyword>
<gene>
    <name evidence="2" type="ORF">CRIB_1774</name>
</gene>
<feature type="transmembrane region" description="Helical" evidence="1">
    <location>
        <begin position="28"/>
        <end position="45"/>
    </location>
</feature>
<dbReference type="Proteomes" id="UP000245622">
    <property type="component" value="Chromosome 1"/>
</dbReference>
<dbReference type="EMBL" id="LN555523">
    <property type="protein sequence ID" value="CED94381.1"/>
    <property type="molecule type" value="Genomic_DNA"/>
</dbReference>